<evidence type="ECO:0000256" key="2">
    <source>
        <dbReference type="ARBA" id="ARBA00001941"/>
    </source>
</evidence>
<reference evidence="17" key="1">
    <citation type="submission" date="2013-07" db="EMBL/GenBank/DDBJ databases">
        <authorList>
            <person name="Du Y.H."/>
            <person name="Wang Y.M."/>
            <person name="Tao M.F."/>
            <person name="Deng Z.X."/>
            <person name="Lin S.J."/>
        </authorList>
    </citation>
    <scope>NUCLEOTIDE SEQUENCE</scope>
    <source>
        <strain evidence="17">MK498-98F14</strain>
    </source>
</reference>
<evidence type="ECO:0000256" key="10">
    <source>
        <dbReference type="ARBA" id="ARBA00035757"/>
    </source>
</evidence>
<evidence type="ECO:0000256" key="7">
    <source>
        <dbReference type="ARBA" id="ARBA00023027"/>
    </source>
</evidence>
<keyword evidence="7" id="KW-0520">NAD</keyword>
<sequence>MLAVSISAANIRIVYDVFVEPPGCEYMTEYVRVSEQLALPRGPVDPIMASARRHDTYPVHVCLDEDTALARLRAEIDGRRVALVTDDTVLALHARRLAERLAGTGLDVVATSFPAGEASKSLRTASTLLDWLAGTSLARRDIVLAVGGGVVMDTVGWVASAYMRGLPYINVPTTLLAHVDAALGGKVAIDHPSAKNLIGAFYQPRAVVSNVGYLGTQDPRGLRAGLAEAIKTGIIASPELFALIERRHPAILAADPMPTAALVHASSVLKCRLIARDPYERDLRRPLNFGHTIGHAVETATGYGPVLHGEAVAFGMACAARIAERRGLLDPALCTRVTELLDRVRLPTTLAALAAPLDPASTIAALEQIRKIRDGRLRFVLPTALGETVITDDVTDAEIHAALVVSPAAEVSLARAHGGTDG</sequence>
<protein>
    <recommendedName>
        <fullName evidence="14">3-dehydroquinate synthase</fullName>
        <ecNumber evidence="14">4.2.3.4</ecNumber>
    </recommendedName>
</protein>
<comment type="catalytic activity">
    <reaction evidence="10">
        <text>D-glucose 6-phosphate = 2-deoxy-L-scyllo-inosose + phosphate</text>
        <dbReference type="Rhea" id="RHEA:33071"/>
        <dbReference type="ChEBI" id="CHEBI:43474"/>
        <dbReference type="ChEBI" id="CHEBI:61548"/>
        <dbReference type="ChEBI" id="CHEBI:64796"/>
        <dbReference type="EC" id="4.2.3.124"/>
    </reaction>
</comment>
<comment type="cofactor">
    <cofactor evidence="3">
        <name>Zn(2+)</name>
        <dbReference type="ChEBI" id="CHEBI:29105"/>
    </cofactor>
</comment>
<dbReference type="PANTHER" id="PTHR43622">
    <property type="entry name" value="3-DEHYDROQUINATE SYNTHASE"/>
    <property type="match status" value="1"/>
</dbReference>
<dbReference type="GO" id="GO:0003856">
    <property type="term" value="F:3-dehydroquinate synthase activity"/>
    <property type="evidence" value="ECO:0007669"/>
    <property type="project" value="UniProtKB-UniRule"/>
</dbReference>
<evidence type="ECO:0000256" key="5">
    <source>
        <dbReference type="ARBA" id="ARBA00022741"/>
    </source>
</evidence>
<comment type="pathway">
    <text evidence="12">Metabolic intermediate biosynthesis; 2-deoxystreptamine biosynthesis; 2-deoxystreptamine from D-glucose 6-phosphate: step 1/4.</text>
</comment>
<evidence type="ECO:0000256" key="9">
    <source>
        <dbReference type="ARBA" id="ARBA00023285"/>
    </source>
</evidence>
<feature type="domain" description="3-dehydroquinate synthase C-terminal" evidence="16">
    <location>
        <begin position="225"/>
        <end position="367"/>
    </location>
</feature>
<comment type="cofactor">
    <cofactor evidence="2">
        <name>Co(2+)</name>
        <dbReference type="ChEBI" id="CHEBI:48828"/>
    </cofactor>
</comment>
<name>X2CTS1_9ACTN</name>
<evidence type="ECO:0000256" key="12">
    <source>
        <dbReference type="ARBA" id="ARBA00037923"/>
    </source>
</evidence>
<dbReference type="NCBIfam" id="TIGR01357">
    <property type="entry name" value="aroB"/>
    <property type="match status" value="1"/>
</dbReference>
<evidence type="ECO:0000256" key="11">
    <source>
        <dbReference type="ARBA" id="ARBA00037594"/>
    </source>
</evidence>
<keyword evidence="5" id="KW-0547">Nucleotide-binding</keyword>
<dbReference type="GO" id="GO:0000166">
    <property type="term" value="F:nucleotide binding"/>
    <property type="evidence" value="ECO:0007669"/>
    <property type="project" value="UniProtKB-KW"/>
</dbReference>
<evidence type="ECO:0000256" key="3">
    <source>
        <dbReference type="ARBA" id="ARBA00001947"/>
    </source>
</evidence>
<dbReference type="Pfam" id="PF24621">
    <property type="entry name" value="DHQS_C"/>
    <property type="match status" value="1"/>
</dbReference>
<keyword evidence="4" id="KW-0479">Metal-binding</keyword>
<dbReference type="InterPro" id="IPR030960">
    <property type="entry name" value="DHQS/DOIS_N"/>
</dbReference>
<evidence type="ECO:0000256" key="8">
    <source>
        <dbReference type="ARBA" id="ARBA00023239"/>
    </source>
</evidence>
<evidence type="ECO:0000256" key="6">
    <source>
        <dbReference type="ARBA" id="ARBA00022833"/>
    </source>
</evidence>
<evidence type="ECO:0000256" key="14">
    <source>
        <dbReference type="NCBIfam" id="TIGR01357"/>
    </source>
</evidence>
<dbReference type="SUPFAM" id="SSF56796">
    <property type="entry name" value="Dehydroquinate synthase-like"/>
    <property type="match status" value="1"/>
</dbReference>
<dbReference type="AlphaFoldDB" id="X2CTS1"/>
<comment type="cofactor">
    <cofactor evidence="1">
        <name>NAD(+)</name>
        <dbReference type="ChEBI" id="CHEBI:57540"/>
    </cofactor>
</comment>
<comment type="similarity">
    <text evidence="13">Belongs to the sugar phosphate cyclases superfamily. DOI synthase family.</text>
</comment>
<dbReference type="InterPro" id="IPR016037">
    <property type="entry name" value="DHQ_synth_AroB"/>
</dbReference>
<reference evidence="17" key="2">
    <citation type="journal article" date="2014" name="BMC Microbiol.">
        <title>Identification and characterization of the biosynthetic gene cluster of polyoxypeptin A, a potent apoptosis inducer.</title>
        <authorList>
            <person name="Du Y."/>
            <person name="Wang Y."/>
            <person name="Huang T."/>
            <person name="Tao M."/>
            <person name="Deng Z."/>
            <person name="Lin S."/>
        </authorList>
    </citation>
    <scope>NUCLEOTIDE SEQUENCE</scope>
    <source>
        <strain evidence="17">MK498-98F14</strain>
    </source>
</reference>
<evidence type="ECO:0000256" key="13">
    <source>
        <dbReference type="ARBA" id="ARBA00038469"/>
    </source>
</evidence>
<evidence type="ECO:0000259" key="16">
    <source>
        <dbReference type="Pfam" id="PF24621"/>
    </source>
</evidence>
<evidence type="ECO:0000259" key="15">
    <source>
        <dbReference type="Pfam" id="PF01761"/>
    </source>
</evidence>
<dbReference type="Pfam" id="PF01761">
    <property type="entry name" value="DHQ_synthase"/>
    <property type="match status" value="1"/>
</dbReference>
<accession>X2CTS1</accession>
<dbReference type="PANTHER" id="PTHR43622:SF1">
    <property type="entry name" value="3-DEHYDROQUINATE SYNTHASE"/>
    <property type="match status" value="1"/>
</dbReference>
<evidence type="ECO:0000256" key="1">
    <source>
        <dbReference type="ARBA" id="ARBA00001911"/>
    </source>
</evidence>
<dbReference type="CDD" id="cd08195">
    <property type="entry name" value="DHQS"/>
    <property type="match status" value="1"/>
</dbReference>
<dbReference type="FunFam" id="3.40.50.1970:FF:000007">
    <property type="entry name" value="Pentafunctional AROM polypeptide"/>
    <property type="match status" value="1"/>
</dbReference>
<dbReference type="Gene3D" id="1.20.1090.10">
    <property type="entry name" value="Dehydroquinate synthase-like - alpha domain"/>
    <property type="match status" value="1"/>
</dbReference>
<dbReference type="GO" id="GO:0046872">
    <property type="term" value="F:metal ion binding"/>
    <property type="evidence" value="ECO:0007669"/>
    <property type="project" value="UniProtKB-KW"/>
</dbReference>
<dbReference type="Gene3D" id="3.40.50.1970">
    <property type="match status" value="1"/>
</dbReference>
<organism evidence="17">
    <name type="scientific">Streptomyces sp. MK498-98F14</name>
    <dbReference type="NCBI Taxonomy" id="1414447"/>
    <lineage>
        <taxon>Bacteria</taxon>
        <taxon>Bacillati</taxon>
        <taxon>Actinomycetota</taxon>
        <taxon>Actinomycetes</taxon>
        <taxon>Kitasatosporales</taxon>
        <taxon>Streptomycetaceae</taxon>
        <taxon>Streptomyces</taxon>
    </lineage>
</organism>
<comment type="function">
    <text evidence="11">Catalyzes the intramolecular carbocycle formation from D-glucose-6-phosphate to 2-deoxy-scyllo-inosose (DOI).</text>
</comment>
<keyword evidence="6" id="KW-0862">Zinc</keyword>
<keyword evidence="8" id="KW-0456">Lyase</keyword>
<dbReference type="GO" id="GO:0009073">
    <property type="term" value="P:aromatic amino acid family biosynthetic process"/>
    <property type="evidence" value="ECO:0007669"/>
    <property type="project" value="InterPro"/>
</dbReference>
<dbReference type="InterPro" id="IPR056179">
    <property type="entry name" value="DHQS_C"/>
</dbReference>
<feature type="domain" description="3-dehydroquinate synthase N-terminal" evidence="15">
    <location>
        <begin position="112"/>
        <end position="222"/>
    </location>
</feature>
<dbReference type="EMBL" id="KF386858">
    <property type="protein sequence ID" value="AGZ15443.1"/>
    <property type="molecule type" value="Genomic_DNA"/>
</dbReference>
<dbReference type="EC" id="4.2.3.4" evidence="14"/>
<keyword evidence="9" id="KW-0170">Cobalt</keyword>
<dbReference type="InterPro" id="IPR050071">
    <property type="entry name" value="Dehydroquinate_synthase"/>
</dbReference>
<dbReference type="GO" id="GO:0005737">
    <property type="term" value="C:cytoplasm"/>
    <property type="evidence" value="ECO:0007669"/>
    <property type="project" value="InterPro"/>
</dbReference>
<proteinExistence type="inferred from homology"/>
<evidence type="ECO:0000256" key="4">
    <source>
        <dbReference type="ARBA" id="ARBA00022723"/>
    </source>
</evidence>
<evidence type="ECO:0000313" key="17">
    <source>
        <dbReference type="EMBL" id="AGZ15443.1"/>
    </source>
</evidence>
<dbReference type="GO" id="GO:0009423">
    <property type="term" value="P:chorismate biosynthetic process"/>
    <property type="evidence" value="ECO:0007669"/>
    <property type="project" value="UniProtKB-UniRule"/>
</dbReference>